<dbReference type="Gene3D" id="1.10.260.40">
    <property type="entry name" value="lambda repressor-like DNA-binding domains"/>
    <property type="match status" value="1"/>
</dbReference>
<dbReference type="Proteomes" id="UP000178270">
    <property type="component" value="Unassembled WGS sequence"/>
</dbReference>
<name>A0A1F4U0X4_UNCKA</name>
<keyword evidence="1" id="KW-0238">DNA-binding</keyword>
<dbReference type="Pfam" id="PF01381">
    <property type="entry name" value="HTH_3"/>
    <property type="match status" value="1"/>
</dbReference>
<dbReference type="InterPro" id="IPR010982">
    <property type="entry name" value="Lambda_DNA-bd_dom_sf"/>
</dbReference>
<evidence type="ECO:0000313" key="4">
    <source>
        <dbReference type="Proteomes" id="UP000178270"/>
    </source>
</evidence>
<dbReference type="SMART" id="SM00530">
    <property type="entry name" value="HTH_XRE"/>
    <property type="match status" value="1"/>
</dbReference>
<comment type="caution">
    <text evidence="3">The sequence shown here is derived from an EMBL/GenBank/DDBJ whole genome shotgun (WGS) entry which is preliminary data.</text>
</comment>
<organism evidence="3 4">
    <name type="scientific">candidate division WWE3 bacterium RBG_13_37_7</name>
    <dbReference type="NCBI Taxonomy" id="1802609"/>
    <lineage>
        <taxon>Bacteria</taxon>
        <taxon>Katanobacteria</taxon>
    </lineage>
</organism>
<reference evidence="3 4" key="1">
    <citation type="journal article" date="2016" name="Nat. Commun.">
        <title>Thousands of microbial genomes shed light on interconnected biogeochemical processes in an aquifer system.</title>
        <authorList>
            <person name="Anantharaman K."/>
            <person name="Brown C.T."/>
            <person name="Hug L.A."/>
            <person name="Sharon I."/>
            <person name="Castelle C.J."/>
            <person name="Probst A.J."/>
            <person name="Thomas B.C."/>
            <person name="Singh A."/>
            <person name="Wilkins M.J."/>
            <person name="Karaoz U."/>
            <person name="Brodie E.L."/>
            <person name="Williams K.H."/>
            <person name="Hubbard S.S."/>
            <person name="Banfield J.F."/>
        </authorList>
    </citation>
    <scope>NUCLEOTIDE SEQUENCE [LARGE SCALE GENOMIC DNA]</scope>
</reference>
<dbReference type="PROSITE" id="PS50943">
    <property type="entry name" value="HTH_CROC1"/>
    <property type="match status" value="1"/>
</dbReference>
<dbReference type="InterPro" id="IPR001387">
    <property type="entry name" value="Cro/C1-type_HTH"/>
</dbReference>
<evidence type="ECO:0000256" key="1">
    <source>
        <dbReference type="ARBA" id="ARBA00023125"/>
    </source>
</evidence>
<dbReference type="AlphaFoldDB" id="A0A1F4U0X4"/>
<dbReference type="SUPFAM" id="SSF47413">
    <property type="entry name" value="lambda repressor-like DNA-binding domains"/>
    <property type="match status" value="1"/>
</dbReference>
<feature type="domain" description="HTH cro/C1-type" evidence="2">
    <location>
        <begin position="11"/>
        <end position="65"/>
    </location>
</feature>
<sequence>MNANCNIGEKIKKLRVKKNMSQVRFGEKIGLSGKCISAYETGKCNPPLKILETISSTYNVPILPLNTEEKANIETKITLVKQHLSEIETLINESLSF</sequence>
<dbReference type="PANTHER" id="PTHR46558:SF11">
    <property type="entry name" value="HTH-TYPE TRANSCRIPTIONAL REGULATOR XRE"/>
    <property type="match status" value="1"/>
</dbReference>
<proteinExistence type="predicted"/>
<evidence type="ECO:0000313" key="3">
    <source>
        <dbReference type="EMBL" id="OGC38628.1"/>
    </source>
</evidence>
<accession>A0A1F4U0X4</accession>
<dbReference type="CDD" id="cd00093">
    <property type="entry name" value="HTH_XRE"/>
    <property type="match status" value="1"/>
</dbReference>
<dbReference type="EMBL" id="MEUS01000023">
    <property type="protein sequence ID" value="OGC38628.1"/>
    <property type="molecule type" value="Genomic_DNA"/>
</dbReference>
<dbReference type="GO" id="GO:0003677">
    <property type="term" value="F:DNA binding"/>
    <property type="evidence" value="ECO:0007669"/>
    <property type="project" value="UniProtKB-KW"/>
</dbReference>
<evidence type="ECO:0000259" key="2">
    <source>
        <dbReference type="PROSITE" id="PS50943"/>
    </source>
</evidence>
<protein>
    <recommendedName>
        <fullName evidence="2">HTH cro/C1-type domain-containing protein</fullName>
    </recommendedName>
</protein>
<gene>
    <name evidence="3" type="ORF">A3K42_01110</name>
</gene>
<dbReference type="PANTHER" id="PTHR46558">
    <property type="entry name" value="TRACRIPTIONAL REGULATORY PROTEIN-RELATED-RELATED"/>
    <property type="match status" value="1"/>
</dbReference>